<reference evidence="13 14" key="1">
    <citation type="submission" date="2016-05" db="EMBL/GenBank/DDBJ databases">
        <title>Genome sequencing of Trichophyton violaceum CMCC(F)T3l isolated from hair.</title>
        <authorList>
            <person name="Zhan P."/>
            <person name="Tao Y."/>
            <person name="Liu W."/>
        </authorList>
    </citation>
    <scope>NUCLEOTIDE SEQUENCE [LARGE SCALE GENOMIC DNA]</scope>
    <source>
        <strain evidence="14">CMCC(F)T3l</strain>
    </source>
</reference>
<evidence type="ECO:0000259" key="12">
    <source>
        <dbReference type="Pfam" id="PF20638"/>
    </source>
</evidence>
<dbReference type="FunFam" id="3.10.20.90:FF:000290">
    <property type="entry name" value="Autophagy protein 5"/>
    <property type="match status" value="1"/>
</dbReference>
<feature type="transmembrane region" description="Helical" evidence="9">
    <location>
        <begin position="39"/>
        <end position="59"/>
    </location>
</feature>
<comment type="subcellular location">
    <subcellularLocation>
        <location evidence="1 8">Preautophagosomal structure membrane</location>
        <topology evidence="1 8">Peripheral membrane protein</topology>
    </subcellularLocation>
</comment>
<dbReference type="AlphaFoldDB" id="A0A178FJY4"/>
<dbReference type="InterPro" id="IPR042527">
    <property type="entry name" value="Atg5_UblA_dom_sf"/>
</dbReference>
<dbReference type="InterPro" id="IPR048939">
    <property type="entry name" value="ATG5_UblA"/>
</dbReference>
<evidence type="ECO:0000259" key="10">
    <source>
        <dbReference type="Pfam" id="PF04106"/>
    </source>
</evidence>
<keyword evidence="6 8" id="KW-0072">Autophagy</keyword>
<dbReference type="Gene3D" id="3.10.20.620">
    <property type="match status" value="1"/>
</dbReference>
<evidence type="ECO:0000256" key="1">
    <source>
        <dbReference type="ARBA" id="ARBA00004623"/>
    </source>
</evidence>
<dbReference type="PANTHER" id="PTHR13040">
    <property type="entry name" value="AUTOPHAGY PROTEIN 5"/>
    <property type="match status" value="1"/>
</dbReference>
<dbReference type="GO" id="GO:0034274">
    <property type="term" value="C:Atg12-Atg5-Atg16 complex"/>
    <property type="evidence" value="ECO:0007669"/>
    <property type="project" value="TreeGrafter"/>
</dbReference>
<dbReference type="InterPro" id="IPR048940">
    <property type="entry name" value="ATG5_HBR"/>
</dbReference>
<comment type="function">
    <text evidence="7">Involved in cytoplasm to vacuole transport (Cvt) and autophagic vesicle formation. Autophagy is essential for maintenance of amino acid levels and protein synthesis under nitrogen starvation. Required for selective autophagic degradation of the nucleus (nucleophagy). Also required for mitophagy, which eliminates defective or superfluous mitochondria in order to fulfill cellular energy requirements and prevent excess ROS production. Conjugation with ATG12, through a ubiquitin-like conjugating system involving ATG7 as an E1-like activating enzyme and ATG10 as an E2-like conjugating enzyme, is essential for its function. The ATG12-ATG5 conjugate acts as an E3-like enzyme which is required for lipidation of ATG8 and ATG8 association to the vesicle membranes.</text>
</comment>
<keyword evidence="8" id="KW-0813">Transport</keyword>
<feature type="domain" description="Autophagy protein ATG5 UblA" evidence="12">
    <location>
        <begin position="89"/>
        <end position="176"/>
    </location>
</feature>
<dbReference type="InterPro" id="IPR007239">
    <property type="entry name" value="Atg5"/>
</dbReference>
<comment type="subunit">
    <text evidence="8">Conjugated with ATG12.</text>
</comment>
<comment type="similarity">
    <text evidence="2 8">Belongs to the ATG5 family.</text>
</comment>
<dbReference type="Pfam" id="PF04106">
    <property type="entry name" value="ATG5_UblB"/>
    <property type="match status" value="1"/>
</dbReference>
<dbReference type="GO" id="GO:0006122">
    <property type="term" value="P:mitochondrial electron transport, ubiquinol to cytochrome c"/>
    <property type="evidence" value="ECO:0007669"/>
    <property type="project" value="InterPro"/>
</dbReference>
<keyword evidence="9" id="KW-0812">Transmembrane</keyword>
<gene>
    <name evidence="13" type="ORF">A7D00_2643</name>
</gene>
<dbReference type="InterPro" id="IPR019182">
    <property type="entry name" value="Cytochrome_b-c1_su10_fun"/>
</dbReference>
<evidence type="ECO:0000256" key="2">
    <source>
        <dbReference type="ARBA" id="ARBA00006910"/>
    </source>
</evidence>
<dbReference type="GO" id="GO:0034727">
    <property type="term" value="P:piecemeal microautophagy of the nucleus"/>
    <property type="evidence" value="ECO:0007669"/>
    <property type="project" value="TreeGrafter"/>
</dbReference>
<dbReference type="GO" id="GO:0005739">
    <property type="term" value="C:mitochondrion"/>
    <property type="evidence" value="ECO:0007669"/>
    <property type="project" value="GOC"/>
</dbReference>
<evidence type="ECO:0000256" key="8">
    <source>
        <dbReference type="RuleBase" id="RU361202"/>
    </source>
</evidence>
<dbReference type="EMBL" id="LHPN01000003">
    <property type="protein sequence ID" value="OAL72870.1"/>
    <property type="molecule type" value="Genomic_DNA"/>
</dbReference>
<keyword evidence="8 9" id="KW-0472">Membrane</keyword>
<name>A0A178FJY4_TRIVO</name>
<proteinExistence type="inferred from homology"/>
<sequence length="357" mass="40182">MASQAPRSGPFGSYRSPFAPKYTVPTKIAGLTTTQVMRLMPMATTMGAATGIFAIFFLGDVPRIREDILMNIPIIGSYWDRSIAPEDNISFPRLSYLPFLLPRLLDFFKPYLIGSDPVYPYQGWFSFEGVPLKWHYPVGLLYDLYASTEPALEQSDDKDTRYPCRETLPWKLTLHFQDWPDQELVGLDEQGRVMHDFFMNSVKEADFVRNGTGKSIMTLSKEDSNKLWTSIQEHSFQTFHRVNNTLLPNVSTPFRNIPLRIYLPVAPGSEKPSIKVVQSQFPPRISTVSVGTEKQIQTIGTALHSVAPSLFPDDKDTNMATPILHGAAVPMSAPLEEMARCAAYADGWLNIVVWMHG</sequence>
<dbReference type="Pfam" id="PF20638">
    <property type="entry name" value="ATG5_UblA"/>
    <property type="match status" value="1"/>
</dbReference>
<dbReference type="GO" id="GO:0006995">
    <property type="term" value="P:cellular response to nitrogen starvation"/>
    <property type="evidence" value="ECO:0007669"/>
    <property type="project" value="TreeGrafter"/>
</dbReference>
<evidence type="ECO:0000256" key="9">
    <source>
        <dbReference type="SAM" id="Phobius"/>
    </source>
</evidence>
<dbReference type="Gene3D" id="1.10.246.190">
    <property type="entry name" value="Autophagy protein Apg5, helix rich domain"/>
    <property type="match status" value="1"/>
</dbReference>
<dbReference type="InterPro" id="IPR042526">
    <property type="entry name" value="Atg5_HR"/>
</dbReference>
<dbReference type="GO" id="GO:0034045">
    <property type="term" value="C:phagophore assembly site membrane"/>
    <property type="evidence" value="ECO:0007669"/>
    <property type="project" value="UniProtKB-SubCell"/>
</dbReference>
<comment type="caution">
    <text evidence="13">The sequence shown here is derived from an EMBL/GenBank/DDBJ whole genome shotgun (WGS) entry which is preliminary data.</text>
</comment>
<dbReference type="PANTHER" id="PTHR13040:SF2">
    <property type="entry name" value="AUTOPHAGY PROTEIN 5"/>
    <property type="match status" value="1"/>
</dbReference>
<evidence type="ECO:0000259" key="11">
    <source>
        <dbReference type="Pfam" id="PF20637"/>
    </source>
</evidence>
<accession>A0A178FJY4</accession>
<keyword evidence="4 8" id="KW-1017">Isopeptide bond</keyword>
<dbReference type="Pfam" id="PF20637">
    <property type="entry name" value="ATG5_HBR"/>
    <property type="match status" value="1"/>
</dbReference>
<dbReference type="Proteomes" id="UP000243519">
    <property type="component" value="Unassembled WGS sequence"/>
</dbReference>
<dbReference type="Pfam" id="PF09796">
    <property type="entry name" value="QCR10"/>
    <property type="match status" value="1"/>
</dbReference>
<evidence type="ECO:0000256" key="7">
    <source>
        <dbReference type="ARBA" id="ARBA00024770"/>
    </source>
</evidence>
<dbReference type="GO" id="GO:0005776">
    <property type="term" value="C:autophagosome"/>
    <property type="evidence" value="ECO:0007669"/>
    <property type="project" value="TreeGrafter"/>
</dbReference>
<protein>
    <recommendedName>
        <fullName evidence="3 8">Autophagy protein 5</fullName>
    </recommendedName>
</protein>
<organism evidence="13 14">
    <name type="scientific">Trichophyton violaceum</name>
    <dbReference type="NCBI Taxonomy" id="34388"/>
    <lineage>
        <taxon>Eukaryota</taxon>
        <taxon>Fungi</taxon>
        <taxon>Dikarya</taxon>
        <taxon>Ascomycota</taxon>
        <taxon>Pezizomycotina</taxon>
        <taxon>Eurotiomycetes</taxon>
        <taxon>Eurotiomycetidae</taxon>
        <taxon>Onygenales</taxon>
        <taxon>Arthrodermataceae</taxon>
        <taxon>Trichophyton</taxon>
    </lineage>
</organism>
<dbReference type="GO" id="GO:0000422">
    <property type="term" value="P:autophagy of mitochondrion"/>
    <property type="evidence" value="ECO:0007669"/>
    <property type="project" value="TreeGrafter"/>
</dbReference>
<keyword evidence="14" id="KW-1185">Reference proteome</keyword>
<evidence type="ECO:0000256" key="6">
    <source>
        <dbReference type="ARBA" id="ARBA00023006"/>
    </source>
</evidence>
<evidence type="ECO:0000256" key="3">
    <source>
        <dbReference type="ARBA" id="ARBA00015616"/>
    </source>
</evidence>
<dbReference type="InterPro" id="IPR048318">
    <property type="entry name" value="ATG5_UblB"/>
</dbReference>
<keyword evidence="9" id="KW-1133">Transmembrane helix</keyword>
<evidence type="ECO:0000256" key="4">
    <source>
        <dbReference type="ARBA" id="ARBA00022499"/>
    </source>
</evidence>
<keyword evidence="5 8" id="KW-0832">Ubl conjugation</keyword>
<dbReference type="GO" id="GO:0044233">
    <property type="term" value="C:mitochondria-associated endoplasmic reticulum membrane contact site"/>
    <property type="evidence" value="ECO:0007669"/>
    <property type="project" value="TreeGrafter"/>
</dbReference>
<evidence type="ECO:0000313" key="14">
    <source>
        <dbReference type="Proteomes" id="UP000243519"/>
    </source>
</evidence>
<feature type="domain" description="Autophagy protein ATG5 alpha-helical bundle region" evidence="11">
    <location>
        <begin position="192"/>
        <end position="248"/>
    </location>
</feature>
<dbReference type="GO" id="GO:0061908">
    <property type="term" value="C:phagophore"/>
    <property type="evidence" value="ECO:0007669"/>
    <property type="project" value="TreeGrafter"/>
</dbReference>
<feature type="domain" description="Autophagy protein ATG5 UblB" evidence="10">
    <location>
        <begin position="256"/>
        <end position="353"/>
    </location>
</feature>
<dbReference type="Gene3D" id="3.10.20.90">
    <property type="entry name" value="Phosphatidylinositol 3-kinase Catalytic Subunit, Chain A, domain 1"/>
    <property type="match status" value="1"/>
</dbReference>
<evidence type="ECO:0000313" key="13">
    <source>
        <dbReference type="EMBL" id="OAL72870.1"/>
    </source>
</evidence>
<dbReference type="OrthoDB" id="272162at2759"/>
<dbReference type="GO" id="GO:0019776">
    <property type="term" value="F:Atg8-family ligase activity"/>
    <property type="evidence" value="ECO:0007669"/>
    <property type="project" value="TreeGrafter"/>
</dbReference>
<evidence type="ECO:0000256" key="5">
    <source>
        <dbReference type="ARBA" id="ARBA00022843"/>
    </source>
</evidence>